<dbReference type="PANTHER" id="PTHR43240">
    <property type="entry name" value="1,4-DIHYDROXY-2-NAPHTHOYL-COA THIOESTERASE 1"/>
    <property type="match status" value="1"/>
</dbReference>
<keyword evidence="1" id="KW-0378">Hydrolase</keyword>
<accession>A0A838LDN1</accession>
<evidence type="ECO:0000313" key="4">
    <source>
        <dbReference type="Proteomes" id="UP000570166"/>
    </source>
</evidence>
<dbReference type="InterPro" id="IPR003736">
    <property type="entry name" value="PAAI_dom"/>
</dbReference>
<dbReference type="GO" id="GO:0005829">
    <property type="term" value="C:cytosol"/>
    <property type="evidence" value="ECO:0007669"/>
    <property type="project" value="TreeGrafter"/>
</dbReference>
<protein>
    <submittedName>
        <fullName evidence="3">PaaI family thioesterase</fullName>
    </submittedName>
</protein>
<evidence type="ECO:0000313" key="3">
    <source>
        <dbReference type="EMBL" id="MBA2935608.1"/>
    </source>
</evidence>
<dbReference type="Proteomes" id="UP000570166">
    <property type="component" value="Unassembled WGS sequence"/>
</dbReference>
<dbReference type="InterPro" id="IPR029069">
    <property type="entry name" value="HotDog_dom_sf"/>
</dbReference>
<name>A0A838LDN1_9SPHN</name>
<comment type="caution">
    <text evidence="3">The sequence shown here is derived from an EMBL/GenBank/DDBJ whole genome shotgun (WGS) entry which is preliminary data.</text>
</comment>
<organism evidence="3 4">
    <name type="scientific">Sphingomonas chungangi</name>
    <dbReference type="NCBI Taxonomy" id="2683589"/>
    <lineage>
        <taxon>Bacteria</taxon>
        <taxon>Pseudomonadati</taxon>
        <taxon>Pseudomonadota</taxon>
        <taxon>Alphaproteobacteria</taxon>
        <taxon>Sphingomonadales</taxon>
        <taxon>Sphingomonadaceae</taxon>
        <taxon>Sphingomonas</taxon>
    </lineage>
</organism>
<dbReference type="PANTHER" id="PTHR43240:SF1">
    <property type="entry name" value="BLR5584 PROTEIN"/>
    <property type="match status" value="1"/>
</dbReference>
<reference evidence="3 4" key="1">
    <citation type="submission" date="2020-07" db="EMBL/GenBank/DDBJ databases">
        <authorList>
            <person name="Sun Q."/>
        </authorList>
    </citation>
    <scope>NUCLEOTIDE SEQUENCE [LARGE SCALE GENOMIC DNA]</scope>
    <source>
        <strain evidence="3 4">CGMCC 1.13654</strain>
    </source>
</reference>
<dbReference type="GO" id="GO:0061522">
    <property type="term" value="F:1,4-dihydroxy-2-naphthoyl-CoA thioesterase activity"/>
    <property type="evidence" value="ECO:0007669"/>
    <property type="project" value="TreeGrafter"/>
</dbReference>
<sequence length="151" mass="15577">MNVIEEAAGSLSGIEQLRALKAAGRRPPIADTLDFDLAEIEKGRVVFAGVPGVNALNPIGSIHGGYAATLLDSACGCAAHTMLSATQGYTTLELKVSYHRALKAGGEPVRAEGVVLSIGRRTAFVEAKLVDAQGKLCASATSTLLVFDLPG</sequence>
<dbReference type="Gene3D" id="3.10.129.10">
    <property type="entry name" value="Hotdog Thioesterase"/>
    <property type="match status" value="1"/>
</dbReference>
<dbReference type="EMBL" id="JACEIB010000026">
    <property type="protein sequence ID" value="MBA2935608.1"/>
    <property type="molecule type" value="Genomic_DNA"/>
</dbReference>
<keyword evidence="4" id="KW-1185">Reference proteome</keyword>
<dbReference type="SUPFAM" id="SSF54637">
    <property type="entry name" value="Thioesterase/thiol ester dehydrase-isomerase"/>
    <property type="match status" value="1"/>
</dbReference>
<dbReference type="CDD" id="cd03443">
    <property type="entry name" value="PaaI_thioesterase"/>
    <property type="match status" value="1"/>
</dbReference>
<dbReference type="AlphaFoldDB" id="A0A838LDN1"/>
<evidence type="ECO:0000256" key="1">
    <source>
        <dbReference type="ARBA" id="ARBA00022801"/>
    </source>
</evidence>
<dbReference type="RefSeq" id="WP_160362822.1">
    <property type="nucleotide sequence ID" value="NZ_JACEIB010000026.1"/>
</dbReference>
<proteinExistence type="predicted"/>
<gene>
    <name evidence="3" type="ORF">HZF05_16100</name>
</gene>
<feature type="domain" description="Thioesterase" evidence="2">
    <location>
        <begin position="60"/>
        <end position="138"/>
    </location>
</feature>
<dbReference type="NCBIfam" id="TIGR00369">
    <property type="entry name" value="unchar_dom_1"/>
    <property type="match status" value="1"/>
</dbReference>
<dbReference type="Pfam" id="PF03061">
    <property type="entry name" value="4HBT"/>
    <property type="match status" value="1"/>
</dbReference>
<evidence type="ECO:0000259" key="2">
    <source>
        <dbReference type="Pfam" id="PF03061"/>
    </source>
</evidence>
<dbReference type="InterPro" id="IPR006683">
    <property type="entry name" value="Thioestr_dom"/>
</dbReference>